<evidence type="ECO:0000313" key="3">
    <source>
        <dbReference type="Proteomes" id="UP001189756"/>
    </source>
</evidence>
<dbReference type="EMBL" id="CATZAZ010000003">
    <property type="protein sequence ID" value="CAJ0789155.1"/>
    <property type="molecule type" value="Genomic_DNA"/>
</dbReference>
<gene>
    <name evidence="2" type="ORF">LMG18095_02300</name>
    <name evidence="1" type="ORF">R77560_01820</name>
</gene>
<comment type="caution">
    <text evidence="1">The sequence shown here is derived from an EMBL/GenBank/DDBJ whole genome shotgun (WGS) entry which is preliminary data.</text>
</comment>
<evidence type="ECO:0000313" key="1">
    <source>
        <dbReference type="EMBL" id="CAJ0789155.1"/>
    </source>
</evidence>
<reference evidence="1 4" key="1">
    <citation type="submission" date="2023-07" db="EMBL/GenBank/DDBJ databases">
        <authorList>
            <person name="Peeters C."/>
        </authorList>
    </citation>
    <scope>NUCLEOTIDE SEQUENCE</scope>
    <source>
        <strain evidence="2 4">LMG 18095</strain>
        <strain evidence="1">R-77560</strain>
    </source>
</reference>
<accession>A0AAD2BP36</accession>
<dbReference type="EMBL" id="CATZAR010000005">
    <property type="protein sequence ID" value="CAJ0792330.1"/>
    <property type="molecule type" value="Genomic_DNA"/>
</dbReference>
<name>A0AAD2BP36_9RALS</name>
<dbReference type="AlphaFoldDB" id="A0AAD2BP36"/>
<keyword evidence="4" id="KW-1185">Reference proteome</keyword>
<evidence type="ECO:0000313" key="2">
    <source>
        <dbReference type="EMBL" id="CAJ0792330.1"/>
    </source>
</evidence>
<proteinExistence type="predicted"/>
<sequence>MTALSVGMACTLAAALLGWQTGQHRQPAAEFDQATVAAIAQPTTPIVLLENPPAEPVASAQTQEPEESETAIAAATAVARAPDTTLDGAEVTRPVIAAASPVVTQLPAKSIRTRMLVRAVEPAPTHELERPATLLDEESAFIEFESAPIDTAPIASGYAAPGAPVHIELQRHTRFTD</sequence>
<evidence type="ECO:0000313" key="4">
    <source>
        <dbReference type="Proteomes" id="UP001189773"/>
    </source>
</evidence>
<dbReference type="Proteomes" id="UP001189756">
    <property type="component" value="Unassembled WGS sequence"/>
</dbReference>
<protein>
    <submittedName>
        <fullName evidence="1">Uncharacterized protein</fullName>
    </submittedName>
</protein>
<dbReference type="Proteomes" id="UP001189773">
    <property type="component" value="Unassembled WGS sequence"/>
</dbReference>
<organism evidence="1 3">
    <name type="scientific">Ralstonia thomasii</name>
    <dbReference type="NCBI Taxonomy" id="3058596"/>
    <lineage>
        <taxon>Bacteria</taxon>
        <taxon>Pseudomonadati</taxon>
        <taxon>Pseudomonadota</taxon>
        <taxon>Betaproteobacteria</taxon>
        <taxon>Burkholderiales</taxon>
        <taxon>Burkholderiaceae</taxon>
        <taxon>Ralstonia</taxon>
    </lineage>
</organism>